<dbReference type="HOGENOM" id="CLU_667517_0_0_1"/>
<protein>
    <submittedName>
        <fullName evidence="2">Uncharacterized protein</fullName>
    </submittedName>
</protein>
<organism evidence="2 3">
    <name type="scientific">Pseudozyma hubeiensis (strain SY62)</name>
    <name type="common">Yeast</name>
    <dbReference type="NCBI Taxonomy" id="1305764"/>
    <lineage>
        <taxon>Eukaryota</taxon>
        <taxon>Fungi</taxon>
        <taxon>Dikarya</taxon>
        <taxon>Basidiomycota</taxon>
        <taxon>Ustilaginomycotina</taxon>
        <taxon>Ustilaginomycetes</taxon>
        <taxon>Ustilaginales</taxon>
        <taxon>Ustilaginaceae</taxon>
        <taxon>Pseudozyma</taxon>
    </lineage>
</organism>
<dbReference type="eggNOG" id="ENOG502RX3V">
    <property type="taxonomic scope" value="Eukaryota"/>
</dbReference>
<accession>R9P2R2</accession>
<gene>
    <name evidence="2" type="ORF">PHSY_003279</name>
</gene>
<keyword evidence="3" id="KW-1185">Reference proteome</keyword>
<dbReference type="OrthoDB" id="2556479at2759"/>
<dbReference type="AlphaFoldDB" id="R9P2R2"/>
<dbReference type="GeneID" id="24108569"/>
<sequence>MAATDTESDPLGTKPDRSSSSVSEGADPPSKLAATVEKPIFPLLRLPQEIVLRIFYHLYLEAVYMPHKSGERHRQRLANWFKFQLPYVHSLFHQLLMPALLPCVGIASRRVGSRHAGSETPLSDLVSYPALLAQLRHLSIDFDRLGHDVAHLDRARLGHAFLIIAMSSRQLETLELSDLVLIDDDDSTDLYKLDPYKSYSKAKPWQFDLTYSHLLQVLADIDIEEERHLIPRFKQAFEEQGMCFPRLKTALLMDGNGGISVKDYANLFLIPRELCNGQVNETQCNKSSTECTNLITACPALSHLTLVLWYDKLLIDPAWLDAMAHVRRHHDRLDTITLVSRRLRYEPRLLGAGVSLSQWFERDVLPVLRHAFWISWKHLMDVVIFILTLNDHEVSQAINTLWMPAYKRLREL</sequence>
<dbReference type="RefSeq" id="XP_012189290.1">
    <property type="nucleotide sequence ID" value="XM_012333900.1"/>
</dbReference>
<dbReference type="EMBL" id="DF238796">
    <property type="protein sequence ID" value="GAC95703.1"/>
    <property type="molecule type" value="Genomic_DNA"/>
</dbReference>
<reference evidence="3" key="1">
    <citation type="journal article" date="2013" name="Genome Announc.">
        <title>Draft genome sequence of the basidiomycetous yeast-like fungus Pseudozyma hubeiensis SY62, which produces an abundant amount of the biosurfactant mannosylerythritol lipids.</title>
        <authorList>
            <person name="Konishi M."/>
            <person name="Hatada Y."/>
            <person name="Horiuchi J."/>
        </authorList>
    </citation>
    <scope>NUCLEOTIDE SEQUENCE [LARGE SCALE GENOMIC DNA]</scope>
    <source>
        <strain evidence="3">SY62</strain>
    </source>
</reference>
<feature type="region of interest" description="Disordered" evidence="1">
    <location>
        <begin position="1"/>
        <end position="30"/>
    </location>
</feature>
<proteinExistence type="predicted"/>
<evidence type="ECO:0000256" key="1">
    <source>
        <dbReference type="SAM" id="MobiDB-lite"/>
    </source>
</evidence>
<evidence type="ECO:0000313" key="2">
    <source>
        <dbReference type="EMBL" id="GAC95703.1"/>
    </source>
</evidence>
<dbReference type="Proteomes" id="UP000014071">
    <property type="component" value="Unassembled WGS sequence"/>
</dbReference>
<evidence type="ECO:0000313" key="3">
    <source>
        <dbReference type="Proteomes" id="UP000014071"/>
    </source>
</evidence>
<name>R9P2R2_PSEHS</name>